<dbReference type="Proteomes" id="UP000095463">
    <property type="component" value="Unassembled WGS sequence"/>
</dbReference>
<dbReference type="RefSeq" id="WP_069910768.1">
    <property type="nucleotide sequence ID" value="NZ_LAJE02000238.1"/>
</dbReference>
<gene>
    <name evidence="1" type="ORF">VW23_023340</name>
</gene>
<comment type="caution">
    <text evidence="1">The sequence shown here is derived from an EMBL/GenBank/DDBJ whole genome shotgun (WGS) entry which is preliminary data.</text>
</comment>
<evidence type="ECO:0000313" key="2">
    <source>
        <dbReference type="Proteomes" id="UP000095463"/>
    </source>
</evidence>
<keyword evidence="2" id="KW-1185">Reference proteome</keyword>
<protein>
    <submittedName>
        <fullName evidence="1">Uncharacterized protein</fullName>
    </submittedName>
</protein>
<dbReference type="OrthoDB" id="7950647at2"/>
<organism evidence="1 2">
    <name type="scientific">Devosia insulae DS-56</name>
    <dbReference type="NCBI Taxonomy" id="1116389"/>
    <lineage>
        <taxon>Bacteria</taxon>
        <taxon>Pseudomonadati</taxon>
        <taxon>Pseudomonadota</taxon>
        <taxon>Alphaproteobacteria</taxon>
        <taxon>Hyphomicrobiales</taxon>
        <taxon>Devosiaceae</taxon>
        <taxon>Devosia</taxon>
    </lineage>
</organism>
<reference evidence="1 2" key="1">
    <citation type="journal article" date="2015" name="Genome Announc.">
        <title>Genome Assemblies of Three Soil-Associated Devosia species: D. insulae, D. limi, and D. soli.</title>
        <authorList>
            <person name="Hassan Y.I."/>
            <person name="Lepp D."/>
            <person name="Zhou T."/>
        </authorList>
    </citation>
    <scope>NUCLEOTIDE SEQUENCE [LARGE SCALE GENOMIC DNA]</scope>
    <source>
        <strain evidence="1 2">DS-56</strain>
    </source>
</reference>
<accession>A0A1E5XN28</accession>
<name>A0A1E5XN28_9HYPH</name>
<dbReference type="AlphaFoldDB" id="A0A1E5XN28"/>
<dbReference type="EMBL" id="LAJE02000238">
    <property type="protein sequence ID" value="OEO30007.1"/>
    <property type="molecule type" value="Genomic_DNA"/>
</dbReference>
<evidence type="ECO:0000313" key="1">
    <source>
        <dbReference type="EMBL" id="OEO30007.1"/>
    </source>
</evidence>
<proteinExistence type="predicted"/>
<sequence>MSSNDIADRLNHFGRNIERWRTEAARLTLLAAQAREQKPDEAQLVHLEETATAVYADITEFQRTVDEIATTSPAAAAQLAPVSDAIHLVLLEITELGIKLYSSHTELPEVT</sequence>